<feature type="region of interest" description="Disordered" evidence="1">
    <location>
        <begin position="26"/>
        <end position="55"/>
    </location>
</feature>
<protein>
    <recommendedName>
        <fullName evidence="4">DUF3558 domain-containing protein</fullName>
    </recommendedName>
</protein>
<dbReference type="RefSeq" id="WP_273935921.1">
    <property type="nucleotide sequence ID" value="NZ_CP097263.1"/>
</dbReference>
<reference evidence="2 3" key="1">
    <citation type="submission" date="2024-09" db="EMBL/GenBank/DDBJ databases">
        <authorList>
            <person name="Sun Q."/>
            <person name="Mori K."/>
        </authorList>
    </citation>
    <scope>NUCLEOTIDE SEQUENCE [LARGE SCALE GENOMIC DNA]</scope>
    <source>
        <strain evidence="2 3">TBRC 1432</strain>
    </source>
</reference>
<sequence length="224" mass="22840">MVGAIGLVTVLVVGVAVGFLVSGGSSTQAVPTSIPAAPSQVPTTTGAPQSSAPPGKYSMAAITNACDLLDPTPLTKWSTKPTAPVHQELPPDGDYGGALTCRLNYTSTSPTDGVTTDQAGIGVSAEFTSAGESPGYDRWNATVQPGWTKGTIPGLGAQNYWLGIAGTAQSPGGSYIVRVQDSNVSVEVQVAVLRAHGEDPAKLDDLAAIAQSQVRAVLDRLKKP</sequence>
<evidence type="ECO:0000313" key="3">
    <source>
        <dbReference type="Proteomes" id="UP001589810"/>
    </source>
</evidence>
<keyword evidence="3" id="KW-1185">Reference proteome</keyword>
<accession>A0ABV6MVY0</accession>
<evidence type="ECO:0000256" key="1">
    <source>
        <dbReference type="SAM" id="MobiDB-lite"/>
    </source>
</evidence>
<evidence type="ECO:0000313" key="2">
    <source>
        <dbReference type="EMBL" id="MFC0544432.1"/>
    </source>
</evidence>
<dbReference type="Proteomes" id="UP001589810">
    <property type="component" value="Unassembled WGS sequence"/>
</dbReference>
<name>A0ABV6MVY0_9PSEU</name>
<comment type="caution">
    <text evidence="2">The sequence shown here is derived from an EMBL/GenBank/DDBJ whole genome shotgun (WGS) entry which is preliminary data.</text>
</comment>
<proteinExistence type="predicted"/>
<evidence type="ECO:0008006" key="4">
    <source>
        <dbReference type="Google" id="ProtNLM"/>
    </source>
</evidence>
<organism evidence="2 3">
    <name type="scientific">Kutzneria chonburiensis</name>
    <dbReference type="NCBI Taxonomy" id="1483604"/>
    <lineage>
        <taxon>Bacteria</taxon>
        <taxon>Bacillati</taxon>
        <taxon>Actinomycetota</taxon>
        <taxon>Actinomycetes</taxon>
        <taxon>Pseudonocardiales</taxon>
        <taxon>Pseudonocardiaceae</taxon>
        <taxon>Kutzneria</taxon>
    </lineage>
</organism>
<feature type="compositionally biased region" description="Polar residues" evidence="1">
    <location>
        <begin position="40"/>
        <end position="52"/>
    </location>
</feature>
<gene>
    <name evidence="2" type="ORF">ACFFH7_23200</name>
</gene>
<dbReference type="EMBL" id="JBHLUD010000007">
    <property type="protein sequence ID" value="MFC0544432.1"/>
    <property type="molecule type" value="Genomic_DNA"/>
</dbReference>